<dbReference type="RefSeq" id="WP_038569691.1">
    <property type="nucleotide sequence ID" value="NZ_CP008889.1"/>
</dbReference>
<name>A0A075JIF1_9MICO</name>
<dbReference type="InterPro" id="IPR003953">
    <property type="entry name" value="FAD-dep_OxRdtase_2_FAD-bd"/>
</dbReference>
<dbReference type="InterPro" id="IPR027477">
    <property type="entry name" value="Succ_DH/fumarate_Rdtase_cat_sf"/>
</dbReference>
<gene>
    <name evidence="4" type="ORF">HX89_13230</name>
</gene>
<dbReference type="Gene3D" id="3.90.700.10">
    <property type="entry name" value="Succinate dehydrogenase/fumarate reductase flavoprotein, catalytic domain"/>
    <property type="match status" value="1"/>
</dbReference>
<dbReference type="PANTHER" id="PTHR43260:SF1">
    <property type="entry name" value="KSDD-LIKE STEROID DEHYDROGENASE RV0785"/>
    <property type="match status" value="1"/>
</dbReference>
<dbReference type="AlphaFoldDB" id="A0A075JIF1"/>
<evidence type="ECO:0000313" key="5">
    <source>
        <dbReference type="Proteomes" id="UP000027986"/>
    </source>
</evidence>
<keyword evidence="5" id="KW-1185">Reference proteome</keyword>
<dbReference type="Gene3D" id="3.50.50.60">
    <property type="entry name" value="FAD/NAD(P)-binding domain"/>
    <property type="match status" value="1"/>
</dbReference>
<keyword evidence="1" id="KW-0285">Flavoprotein</keyword>
<keyword evidence="2" id="KW-0560">Oxidoreductase</keyword>
<protein>
    <submittedName>
        <fullName evidence="4">FAD-binding dehydrogenase</fullName>
    </submittedName>
</protein>
<proteinExistence type="predicted"/>
<dbReference type="Proteomes" id="UP000027986">
    <property type="component" value="Chromosome"/>
</dbReference>
<evidence type="ECO:0000256" key="2">
    <source>
        <dbReference type="ARBA" id="ARBA00023002"/>
    </source>
</evidence>
<dbReference type="GO" id="GO:0033765">
    <property type="term" value="F:steroid dehydrogenase activity, acting on the CH-CH group of donors"/>
    <property type="evidence" value="ECO:0007669"/>
    <property type="project" value="UniProtKB-ARBA"/>
</dbReference>
<dbReference type="SUPFAM" id="SSF51905">
    <property type="entry name" value="FAD/NAD(P)-binding domain"/>
    <property type="match status" value="1"/>
</dbReference>
<dbReference type="EMBL" id="CP008889">
    <property type="protein sequence ID" value="AIF41729.1"/>
    <property type="molecule type" value="Genomic_DNA"/>
</dbReference>
<dbReference type="InterPro" id="IPR036188">
    <property type="entry name" value="FAD/NAD-bd_sf"/>
</dbReference>
<dbReference type="Pfam" id="PF00890">
    <property type="entry name" value="FAD_binding_2"/>
    <property type="match status" value="1"/>
</dbReference>
<sequence length="574" mass="62281">MDGKSFDAIVVGAGLAGLVAAAELTSRGRRVVVVEQENRANLGAQAHWSFGGLFLVDSPEQRRLRVRDSLELAWQDWCGSAQWDRLEGEANASGEPLGEDVWGKRWARAYVEWAAGGKREWLRENGIELTPMVGWAERGDGRAGGHGNSVPRFHIAWGTGTGVSGPFVEKALDAEARGLLTFAHRHRVDEFIVETPADGGARAVTGVRGSVLAPDDAERGVASNRDVVGGFEFTAPSVIVASGGIGGNHDLVRRWWPADLGEAPRSMLTGVPAYVDGRMLEIAADAGARLVNRDRMWHYTEGIRNWNPVWPQHAIRILPGPSPLWFDAIGRRMPMPCLPGFDTRGTLRHLRSDPAIRAYDHSWFIVTQPMLEKEFALSGSEQNLDLTSGSRREVVRARLAKGAPRAVADFVEHGEDFVVAETLEELVAKMNELTDEPLLDAAHVRRQIEERDAQVDNAYGKDVQVMAIHNARRYLGDRLARVSASHRVLDERQGPLVGIKLHVLTRKSLGGIQTDLDSRVLDARGRVVPGLFAAGEAAGFGGGGVHGFNALEGTFLGGCLFSGRAAGVAASRVA</sequence>
<evidence type="ECO:0000256" key="1">
    <source>
        <dbReference type="ARBA" id="ARBA00022630"/>
    </source>
</evidence>
<dbReference type="KEGG" id="dni:HX89_13230"/>
<dbReference type="GeneID" id="41842009"/>
<dbReference type="NCBIfam" id="NF009472">
    <property type="entry name" value="PRK12834.1"/>
    <property type="match status" value="1"/>
</dbReference>
<feature type="domain" description="FAD-dependent oxidoreductase 2 FAD-binding" evidence="3">
    <location>
        <begin position="7"/>
        <end position="556"/>
    </location>
</feature>
<evidence type="ECO:0000259" key="3">
    <source>
        <dbReference type="Pfam" id="PF00890"/>
    </source>
</evidence>
<dbReference type="HOGENOM" id="CLU_022946_0_0_11"/>
<organism evidence="4 5">
    <name type="scientific">Dermacoccus nishinomiyaensis</name>
    <dbReference type="NCBI Taxonomy" id="1274"/>
    <lineage>
        <taxon>Bacteria</taxon>
        <taxon>Bacillati</taxon>
        <taxon>Actinomycetota</taxon>
        <taxon>Actinomycetes</taxon>
        <taxon>Micrococcales</taxon>
        <taxon>Dermacoccaceae</taxon>
        <taxon>Dermacoccus</taxon>
    </lineage>
</organism>
<dbReference type="eggNOG" id="COG3573">
    <property type="taxonomic scope" value="Bacteria"/>
</dbReference>
<accession>A0A075JIF1</accession>
<dbReference type="PANTHER" id="PTHR43260">
    <property type="entry name" value="3-KETOSTEROID-DELTA-1-DEHYDROGENASE"/>
    <property type="match status" value="1"/>
</dbReference>
<reference evidence="4 5" key="1">
    <citation type="submission" date="2014-07" db="EMBL/GenBank/DDBJ databases">
        <title>Genome Sequencing of Dermacoccus nishinomiyaensis.</title>
        <authorList>
            <person name="Hong K.W."/>
            <person name="Chan K.G."/>
        </authorList>
    </citation>
    <scope>NUCLEOTIDE SEQUENCE [LARGE SCALE GENOMIC DNA]</scope>
    <source>
        <strain evidence="4 5">M25</strain>
    </source>
</reference>
<dbReference type="OrthoDB" id="9813348at2"/>
<dbReference type="PIRSF" id="PIRSF036654">
    <property type="entry name" value="UCP036654"/>
    <property type="match status" value="1"/>
</dbReference>
<evidence type="ECO:0000313" key="4">
    <source>
        <dbReference type="EMBL" id="AIF41729.1"/>
    </source>
</evidence>
<dbReference type="InterPro" id="IPR014614">
    <property type="entry name" value="KsdD_DH"/>
</dbReference>